<dbReference type="InterPro" id="IPR004330">
    <property type="entry name" value="FAR1_DNA_bnd_dom"/>
</dbReference>
<evidence type="ECO:0000313" key="7">
    <source>
        <dbReference type="Proteomes" id="UP000245207"/>
    </source>
</evidence>
<protein>
    <submittedName>
        <fullName evidence="6">FAR1 DNA binding domain-containing protein</fullName>
    </submittedName>
</protein>
<dbReference type="InterPro" id="IPR006564">
    <property type="entry name" value="Znf_PMZ"/>
</dbReference>
<reference evidence="6 7" key="1">
    <citation type="journal article" date="2018" name="Mol. Plant">
        <title>The genome of Artemisia annua provides insight into the evolution of Asteraceae family and artemisinin biosynthesis.</title>
        <authorList>
            <person name="Shen Q."/>
            <person name="Zhang L."/>
            <person name="Liao Z."/>
            <person name="Wang S."/>
            <person name="Yan T."/>
            <person name="Shi P."/>
            <person name="Liu M."/>
            <person name="Fu X."/>
            <person name="Pan Q."/>
            <person name="Wang Y."/>
            <person name="Lv Z."/>
            <person name="Lu X."/>
            <person name="Zhang F."/>
            <person name="Jiang W."/>
            <person name="Ma Y."/>
            <person name="Chen M."/>
            <person name="Hao X."/>
            <person name="Li L."/>
            <person name="Tang Y."/>
            <person name="Lv G."/>
            <person name="Zhou Y."/>
            <person name="Sun X."/>
            <person name="Brodelius P.E."/>
            <person name="Rose J.K.C."/>
            <person name="Tang K."/>
        </authorList>
    </citation>
    <scope>NUCLEOTIDE SEQUENCE [LARGE SCALE GENOMIC DNA]</scope>
    <source>
        <strain evidence="7">cv. Huhao1</strain>
        <tissue evidence="6">Leaf</tissue>
    </source>
</reference>
<dbReference type="InterPro" id="IPR007527">
    <property type="entry name" value="Znf_SWIM"/>
</dbReference>
<evidence type="ECO:0000256" key="4">
    <source>
        <dbReference type="PROSITE-ProRule" id="PRU00325"/>
    </source>
</evidence>
<evidence type="ECO:0000259" key="5">
    <source>
        <dbReference type="PROSITE" id="PS50966"/>
    </source>
</evidence>
<dbReference type="Pfam" id="PF03101">
    <property type="entry name" value="FAR1"/>
    <property type="match status" value="1"/>
</dbReference>
<keyword evidence="1" id="KW-0479">Metal-binding</keyword>
<evidence type="ECO:0000256" key="1">
    <source>
        <dbReference type="ARBA" id="ARBA00022723"/>
    </source>
</evidence>
<dbReference type="EMBL" id="PKPP01016842">
    <property type="protein sequence ID" value="PWA37385.1"/>
    <property type="molecule type" value="Genomic_DNA"/>
</dbReference>
<name>A0A2U1KKU0_ARTAN</name>
<evidence type="ECO:0000256" key="2">
    <source>
        <dbReference type="ARBA" id="ARBA00022771"/>
    </source>
</evidence>
<dbReference type="PROSITE" id="PS50966">
    <property type="entry name" value="ZF_SWIM"/>
    <property type="match status" value="1"/>
</dbReference>
<accession>A0A2U1KKU0</accession>
<sequence>MLMAQTDTHVFNQDNNYEPVPYSVGVVSEEVGEKLWVPDIPVGEKPAYGMMYYSLEQAYEYYKDYAKRAGFEVRLGQQYKSKKNKDDNLDLKYFVCSKEGTNPAPKKVGPKSKQRKHSSKRTDCKAAFRVKYVEGRGYWCYEFIEGHNHSLVNEEDSVFLVSSRDVSYTQQVFLYQASQVNLGPVKGFNLLRVIYGEYDFIGVGPDLAKDETFKRRISYIVWTDRIEPEEFEDLWERFRYIIPDFHTKLQIEKEASELYTRSIFFDVQTEIYASVISCMSVSVSDVDSGKKYVIQDTGEDEKISRRHRIVKGKPLYDVFYEVLCKPSEELYQCTCKRFESYGLLCRHIFYVIRLSKVKTFPRKYVLRRWSQDSLPPASVIQASGDTPDMILREIFRSVEYCVNRYANEPKLLQKFRDLQVQLMAKADADVPIPKQTNKRDRIPSILGVSQQEEIIVNVPKQVSTKGSRKRIKSSIERSMNPSGKRRKNCRFCKSSMNDHNQAKCNAIRAQVAAKKASDKAAVREMKQKERLAAKKARLAEKNASVLAAKKARMAEKNACVVS</sequence>
<evidence type="ECO:0000256" key="3">
    <source>
        <dbReference type="ARBA" id="ARBA00022833"/>
    </source>
</evidence>
<keyword evidence="7" id="KW-1185">Reference proteome</keyword>
<dbReference type="SMART" id="SM00575">
    <property type="entry name" value="ZnF_PMZ"/>
    <property type="match status" value="1"/>
</dbReference>
<proteinExistence type="predicted"/>
<dbReference type="PANTHER" id="PTHR47718:SF17">
    <property type="entry name" value="PROTEIN FAR1-RELATED SEQUENCE 5-LIKE"/>
    <property type="match status" value="1"/>
</dbReference>
<comment type="caution">
    <text evidence="6">The sequence shown here is derived from an EMBL/GenBank/DDBJ whole genome shotgun (WGS) entry which is preliminary data.</text>
</comment>
<feature type="domain" description="SWIM-type" evidence="5">
    <location>
        <begin position="320"/>
        <end position="356"/>
    </location>
</feature>
<dbReference type="Proteomes" id="UP000245207">
    <property type="component" value="Unassembled WGS sequence"/>
</dbReference>
<evidence type="ECO:0000313" key="6">
    <source>
        <dbReference type="EMBL" id="PWA37385.1"/>
    </source>
</evidence>
<dbReference type="OrthoDB" id="693193at2759"/>
<organism evidence="6 7">
    <name type="scientific">Artemisia annua</name>
    <name type="common">Sweet wormwood</name>
    <dbReference type="NCBI Taxonomy" id="35608"/>
    <lineage>
        <taxon>Eukaryota</taxon>
        <taxon>Viridiplantae</taxon>
        <taxon>Streptophyta</taxon>
        <taxon>Embryophyta</taxon>
        <taxon>Tracheophyta</taxon>
        <taxon>Spermatophyta</taxon>
        <taxon>Magnoliopsida</taxon>
        <taxon>eudicotyledons</taxon>
        <taxon>Gunneridae</taxon>
        <taxon>Pentapetalae</taxon>
        <taxon>asterids</taxon>
        <taxon>campanulids</taxon>
        <taxon>Asterales</taxon>
        <taxon>Asteraceae</taxon>
        <taxon>Asteroideae</taxon>
        <taxon>Anthemideae</taxon>
        <taxon>Artemisiinae</taxon>
        <taxon>Artemisia</taxon>
    </lineage>
</organism>
<dbReference type="AlphaFoldDB" id="A0A2U1KKU0"/>
<keyword evidence="2 4" id="KW-0863">Zinc-finger</keyword>
<dbReference type="GO" id="GO:0008270">
    <property type="term" value="F:zinc ion binding"/>
    <property type="evidence" value="ECO:0007669"/>
    <property type="project" value="UniProtKB-KW"/>
</dbReference>
<dbReference type="Pfam" id="PF04434">
    <property type="entry name" value="SWIM"/>
    <property type="match status" value="1"/>
</dbReference>
<dbReference type="PANTHER" id="PTHR47718">
    <property type="entry name" value="OS01G0519700 PROTEIN"/>
    <property type="match status" value="1"/>
</dbReference>
<gene>
    <name evidence="6" type="ORF">CTI12_AA591230</name>
</gene>
<keyword evidence="3" id="KW-0862">Zinc</keyword>